<feature type="compositionally biased region" description="Basic and acidic residues" evidence="1">
    <location>
        <begin position="192"/>
        <end position="202"/>
    </location>
</feature>
<keyword evidence="4" id="KW-1185">Reference proteome</keyword>
<feature type="domain" description="DUF4780" evidence="2">
    <location>
        <begin position="254"/>
        <end position="424"/>
    </location>
</feature>
<feature type="region of interest" description="Disordered" evidence="1">
    <location>
        <begin position="455"/>
        <end position="482"/>
    </location>
</feature>
<protein>
    <recommendedName>
        <fullName evidence="2">DUF4780 domain-containing protein</fullName>
    </recommendedName>
</protein>
<evidence type="ECO:0000259" key="2">
    <source>
        <dbReference type="Pfam" id="PF16012"/>
    </source>
</evidence>
<name>A0ABD1DTW3_CULPP</name>
<evidence type="ECO:0000313" key="3">
    <source>
        <dbReference type="EMBL" id="KAL1403196.1"/>
    </source>
</evidence>
<feature type="non-terminal residue" evidence="3">
    <location>
        <position position="482"/>
    </location>
</feature>
<dbReference type="Proteomes" id="UP001562425">
    <property type="component" value="Unassembled WGS sequence"/>
</dbReference>
<evidence type="ECO:0000256" key="1">
    <source>
        <dbReference type="SAM" id="MobiDB-lite"/>
    </source>
</evidence>
<dbReference type="Pfam" id="PF16012">
    <property type="entry name" value="DUF4780"/>
    <property type="match status" value="1"/>
</dbReference>
<accession>A0ABD1DTW3</accession>
<comment type="caution">
    <text evidence="3">The sequence shown here is derived from an EMBL/GenBank/DDBJ whole genome shotgun (WGS) entry which is preliminary data.</text>
</comment>
<sequence length="482" mass="52510">MEKKKAEENIEDGLQSQSLEEVDSCSSSILDSDEEDDGINVTIKAVEVNGSAEKSADPVSQKLAGAARRKFKKMVDDGIDAEEAHAQVLSSTPKRNRNAAMISPSGGAGKPVPKKVCETAISSNSAAPKVVVAQAAGQLGSKGSEIQEEGENDVAEQVRRILSDVINSATQEDKENMEVDSVDDDDTGKAATGEDRVKDKVVAKQGGSGLAESTGSGGHGGKVEKKKHENQGGSASKKPRMEYLPAPTYEQIVSRVILGIIPAGYPEVELTPEQQEVVKDALLEKVLEQRREKFKPKFVYCKARAGYVLLSCQDSTTANWVKTAVSELVPWEEAILEALEEAHIPRKEVLLAFFYRSKKDDNDTIRGYLESQNDDLDTSAWKILHRTARNEHVKWAFTVDAASMQVLEDRQLVVNYKFGQTLFRKKRSDTGAHPVDDDLEMVEGMEFEEFPAVMEVDQPEGAPQTGSDAGQGKGCKAAPENE</sequence>
<reference evidence="3 4" key="1">
    <citation type="submission" date="2024-05" db="EMBL/GenBank/DDBJ databases">
        <title>Culex pipiens pipiens assembly and annotation.</title>
        <authorList>
            <person name="Alout H."/>
            <person name="Durand T."/>
        </authorList>
    </citation>
    <scope>NUCLEOTIDE SEQUENCE [LARGE SCALE GENOMIC DNA]</scope>
    <source>
        <strain evidence="3">HA-2024</strain>
        <tissue evidence="3">Whole body</tissue>
    </source>
</reference>
<feature type="region of interest" description="Disordered" evidence="1">
    <location>
        <begin position="165"/>
        <end position="241"/>
    </location>
</feature>
<organism evidence="3 4">
    <name type="scientific">Culex pipiens pipiens</name>
    <name type="common">Northern house mosquito</name>
    <dbReference type="NCBI Taxonomy" id="38569"/>
    <lineage>
        <taxon>Eukaryota</taxon>
        <taxon>Metazoa</taxon>
        <taxon>Ecdysozoa</taxon>
        <taxon>Arthropoda</taxon>
        <taxon>Hexapoda</taxon>
        <taxon>Insecta</taxon>
        <taxon>Pterygota</taxon>
        <taxon>Neoptera</taxon>
        <taxon>Endopterygota</taxon>
        <taxon>Diptera</taxon>
        <taxon>Nematocera</taxon>
        <taxon>Culicoidea</taxon>
        <taxon>Culicidae</taxon>
        <taxon>Culicinae</taxon>
        <taxon>Culicini</taxon>
        <taxon>Culex</taxon>
        <taxon>Culex</taxon>
    </lineage>
</organism>
<feature type="region of interest" description="Disordered" evidence="1">
    <location>
        <begin position="1"/>
        <end position="36"/>
    </location>
</feature>
<dbReference type="EMBL" id="JBEHCU010001912">
    <property type="protein sequence ID" value="KAL1403196.1"/>
    <property type="molecule type" value="Genomic_DNA"/>
</dbReference>
<evidence type="ECO:0000313" key="4">
    <source>
        <dbReference type="Proteomes" id="UP001562425"/>
    </source>
</evidence>
<proteinExistence type="predicted"/>
<feature type="region of interest" description="Disordered" evidence="1">
    <location>
        <begin position="88"/>
        <end position="112"/>
    </location>
</feature>
<feature type="compositionally biased region" description="Basic and acidic residues" evidence="1">
    <location>
        <begin position="221"/>
        <end position="230"/>
    </location>
</feature>
<dbReference type="AlphaFoldDB" id="A0ABD1DTW3"/>
<gene>
    <name evidence="3" type="ORF">pipiens_019476</name>
</gene>
<dbReference type="InterPro" id="IPR031961">
    <property type="entry name" value="DUF4780"/>
</dbReference>